<feature type="domain" description="SCP" evidence="4">
    <location>
        <begin position="325"/>
        <end position="444"/>
    </location>
</feature>
<feature type="coiled-coil region" evidence="1">
    <location>
        <begin position="144"/>
        <end position="178"/>
    </location>
</feature>
<evidence type="ECO:0000256" key="1">
    <source>
        <dbReference type="SAM" id="Coils"/>
    </source>
</evidence>
<dbReference type="AlphaFoldDB" id="I1ZM75"/>
<keyword evidence="3" id="KW-1133">Transmembrane helix</keyword>
<dbReference type="eggNOG" id="ENOG50338TK">
    <property type="taxonomic scope" value="Bacteria"/>
</dbReference>
<name>I1ZM75_STRPA</name>
<proteinExistence type="predicted"/>
<organism evidence="5 6">
    <name type="scientific">Streptococcus parasanguinis FW213</name>
    <dbReference type="NCBI Taxonomy" id="1114965"/>
    <lineage>
        <taxon>Bacteria</taxon>
        <taxon>Bacillati</taxon>
        <taxon>Bacillota</taxon>
        <taxon>Bacilli</taxon>
        <taxon>Lactobacillales</taxon>
        <taxon>Streptococcaceae</taxon>
        <taxon>Streptococcus</taxon>
    </lineage>
</organism>
<keyword evidence="3" id="KW-0812">Transmembrane</keyword>
<reference evidence="5 6" key="1">
    <citation type="journal article" date="2012" name="PLoS ONE">
        <title>Complete Genome and Transcriptomes of Streptococcus parasanguinis FW213: Phylogenic Relations and Potential Virulence Mechanisms.</title>
        <authorList>
            <person name="Geng J."/>
            <person name="Chiu C.H."/>
            <person name="Tang P."/>
            <person name="Chen Y."/>
            <person name="Shieh H.R."/>
            <person name="Hu S."/>
            <person name="Chen Y.Y."/>
        </authorList>
    </citation>
    <scope>NUCLEOTIDE SEQUENCE [LARGE SCALE GENOMIC DNA]</scope>
    <source>
        <strain evidence="5 6">FW213</strain>
    </source>
</reference>
<accession>I1ZM75</accession>
<evidence type="ECO:0000259" key="4">
    <source>
        <dbReference type="Pfam" id="PF00188"/>
    </source>
</evidence>
<dbReference type="KEGG" id="scf:Spaf_1163"/>
<dbReference type="HOGENOM" id="CLU_364430_0_0_9"/>
<dbReference type="SUPFAM" id="SSF55797">
    <property type="entry name" value="PR-1-like"/>
    <property type="match status" value="1"/>
</dbReference>
<feature type="transmembrane region" description="Helical" evidence="3">
    <location>
        <begin position="756"/>
        <end position="773"/>
    </location>
</feature>
<dbReference type="STRING" id="1114965.Spaf_1163"/>
<feature type="compositionally biased region" description="Polar residues" evidence="2">
    <location>
        <begin position="696"/>
        <end position="719"/>
    </location>
</feature>
<evidence type="ECO:0000256" key="3">
    <source>
        <dbReference type="SAM" id="Phobius"/>
    </source>
</evidence>
<feature type="coiled-coil region" evidence="1">
    <location>
        <begin position="228"/>
        <end position="262"/>
    </location>
</feature>
<keyword evidence="3" id="KW-0472">Membrane</keyword>
<evidence type="ECO:0000256" key="2">
    <source>
        <dbReference type="SAM" id="MobiDB-lite"/>
    </source>
</evidence>
<dbReference type="InterPro" id="IPR035940">
    <property type="entry name" value="CAP_sf"/>
</dbReference>
<gene>
    <name evidence="5" type="ORF">Spaf_1163</name>
</gene>
<evidence type="ECO:0000313" key="6">
    <source>
        <dbReference type="Proteomes" id="UP000002865"/>
    </source>
</evidence>
<protein>
    <recommendedName>
        <fullName evidence="4">SCP domain-containing protein</fullName>
    </recommendedName>
</protein>
<feature type="coiled-coil region" evidence="1">
    <location>
        <begin position="485"/>
        <end position="540"/>
    </location>
</feature>
<dbReference type="Gene3D" id="3.40.33.10">
    <property type="entry name" value="CAP"/>
    <property type="match status" value="1"/>
</dbReference>
<sequence>MKRFSFGGDLMGKKLGKSVFTTGIAATTVLSGMFQHKASAEEVKQNENAETNSTEVVEKPITVDELKQITAQKGQAVKDVHYQEQKVMEAQTAVKVAGQELEEKKLAVTDAEDLIATTSDAKIEKAENDVKVAQAYVTIEENKVREAEDAHDQIVEAVRQQENQVTAQQSLVDVAQNELNQAKAPISNDENVLNQALLEQSQVEQSIRESQNYLATLQASQQNGSDTVAQIESDIQLAQTRLTDLKAVIATKEAELAALEQAAASSPAQLSQATYEGYLQHLANNGNEAAASALALYKRSREEDGLTVGESASLQANLRALEIADAINAYRRNAGLPELKLDPYSFPASQVQLEYFKKANWHMFKYLPNENVAYGFSPAGAVDFWFNEKATYQKMAAQYGLSTDETQIDANDIYMKIGAEAFAKVGHYLQMLDNKATALSVAYDPTNAMSEAAFLHSPVTSAVTTSELAQQLRQGAGATTTRADVKAKSDEVANLKLDKANQESQMIILQGKLADARHSNSNVEIEIANVQKTIQNYKILLVRKDHAVEKAKATLAVSRGRIEAAIQPKEVSLQKAKDLLAAAHEKLVLLRAEEAEKAQVVQEAHEALKVAQERLTAAEKRLSDFKNAPELLVKAQSVLAAAVANLENKKEKLEEEFTTLQSYQSVVELLNSQYEDLASRMDPAILKAADMPMDIRSSNPTTFSDTPTVLPTSTNSPQVQAPKATPASKQEAKVEEIKPKKENSQAVAGRDSSKNVAATTGVVVGLLAGLFGFKKKKQSSRND</sequence>
<dbReference type="InterPro" id="IPR014044">
    <property type="entry name" value="CAP_dom"/>
</dbReference>
<dbReference type="Pfam" id="PF00188">
    <property type="entry name" value="CAP"/>
    <property type="match status" value="1"/>
</dbReference>
<evidence type="ECO:0000313" key="5">
    <source>
        <dbReference type="EMBL" id="AFJ26149.1"/>
    </source>
</evidence>
<feature type="region of interest" description="Disordered" evidence="2">
    <location>
        <begin position="696"/>
        <end position="754"/>
    </location>
</feature>
<dbReference type="PaxDb" id="1114965-Spaf_1163"/>
<feature type="compositionally biased region" description="Basic and acidic residues" evidence="2">
    <location>
        <begin position="730"/>
        <end position="743"/>
    </location>
</feature>
<keyword evidence="1" id="KW-0175">Coiled coil</keyword>
<dbReference type="PATRIC" id="fig|1114965.3.peg.1118"/>
<dbReference type="EMBL" id="CP003122">
    <property type="protein sequence ID" value="AFJ26149.1"/>
    <property type="molecule type" value="Genomic_DNA"/>
</dbReference>
<feature type="coiled-coil region" evidence="1">
    <location>
        <begin position="573"/>
        <end position="680"/>
    </location>
</feature>
<dbReference type="Proteomes" id="UP000002865">
    <property type="component" value="Chromosome"/>
</dbReference>